<dbReference type="Proteomes" id="UP001165065">
    <property type="component" value="Unassembled WGS sequence"/>
</dbReference>
<keyword evidence="2" id="KW-0963">Cytoplasm</keyword>
<feature type="region of interest" description="Disordered" evidence="11">
    <location>
        <begin position="41"/>
        <end position="75"/>
    </location>
</feature>
<feature type="domain" description="Kinesin motor" evidence="12">
    <location>
        <begin position="603"/>
        <end position="966"/>
    </location>
</feature>
<keyword evidence="7 10" id="KW-0505">Motor protein</keyword>
<dbReference type="GO" id="GO:0005509">
    <property type="term" value="F:calcium ion binding"/>
    <property type="evidence" value="ECO:0007669"/>
    <property type="project" value="InterPro"/>
</dbReference>
<organism evidence="14 15">
    <name type="scientific">Triparma columacea</name>
    <dbReference type="NCBI Taxonomy" id="722753"/>
    <lineage>
        <taxon>Eukaryota</taxon>
        <taxon>Sar</taxon>
        <taxon>Stramenopiles</taxon>
        <taxon>Ochrophyta</taxon>
        <taxon>Bolidophyceae</taxon>
        <taxon>Parmales</taxon>
        <taxon>Triparmaceae</taxon>
        <taxon>Triparma</taxon>
    </lineage>
</organism>
<feature type="compositionally biased region" description="Polar residues" evidence="11">
    <location>
        <begin position="1455"/>
        <end position="1465"/>
    </location>
</feature>
<dbReference type="SUPFAM" id="SSF52540">
    <property type="entry name" value="P-loop containing nucleoside triphosphate hydrolases"/>
    <property type="match status" value="1"/>
</dbReference>
<accession>A0A9W7FZL3</accession>
<dbReference type="SMART" id="SM00129">
    <property type="entry name" value="KISc"/>
    <property type="match status" value="1"/>
</dbReference>
<evidence type="ECO:0000256" key="4">
    <source>
        <dbReference type="ARBA" id="ARBA00022741"/>
    </source>
</evidence>
<evidence type="ECO:0000256" key="3">
    <source>
        <dbReference type="ARBA" id="ARBA00022701"/>
    </source>
</evidence>
<evidence type="ECO:0000256" key="8">
    <source>
        <dbReference type="ARBA" id="ARBA00023212"/>
    </source>
</evidence>
<dbReference type="GO" id="GO:0008017">
    <property type="term" value="F:microtubule binding"/>
    <property type="evidence" value="ECO:0007669"/>
    <property type="project" value="InterPro"/>
</dbReference>
<evidence type="ECO:0000256" key="6">
    <source>
        <dbReference type="ARBA" id="ARBA00022840"/>
    </source>
</evidence>
<dbReference type="PANTHER" id="PTHR47970:SF12">
    <property type="entry name" value="KINESIN FAMILY MEMBER 11"/>
    <property type="match status" value="1"/>
</dbReference>
<dbReference type="EMBL" id="BRYA01000590">
    <property type="protein sequence ID" value="GMI24657.1"/>
    <property type="molecule type" value="Genomic_DNA"/>
</dbReference>
<feature type="compositionally biased region" description="Polar residues" evidence="11">
    <location>
        <begin position="46"/>
        <end position="62"/>
    </location>
</feature>
<dbReference type="PRINTS" id="PR00380">
    <property type="entry name" value="KINESINHEAVY"/>
</dbReference>
<sequence length="1546" mass="167145">MTSHPPVPILPPSLSSTVTEVLYHSSPATFVVSASSINLPTPPPSLSKQSTPTSTSRLSTGRSVSSYPDLSSSSSSFPLISSLYYVNEDTGTFGLITLSHTSPPESRLTDTPLCTNLVRPTRVVLSGDVALKALYDNPPPTSLLPSTDEASKVLTESLQREYDRLLKRARPLAYILDAGAPPSAGDTTSTKGSIRAYNPETGEVKLLAAGLNNPAGLTCTPASDLVYIEDVTVSKVGPDGVKREYKARAVKCIAGRDVMDYAARGELVPRSRQVCIRVVNPSISRNARVPMLADDGTLLLAVERGNLAEMNRESRIGERHGSDDAGGSVLAYRPTRISPREDGGDLGGDPEYTLQPTNRSTASTLPLFSAPTSPPCPYFSTRGLGVEGRLYETFRYSSSPEVLYSNTAIIRDLCINPNTGGMIVAGKGRGPMDYRPHGIMGMEDGEVTPLVVGHAECVTVGGGGGFECLKSRPDVFGSSSEFGSTVGGASLYCQDDFAAFYVTKDIKTTKLMAVYSKESQPARAMRTRVIAKIPIPETPRPIEDDTIGREEEEEEEEESEVEEEQEELFNALSEGLAGEKGEGEQAKWMAQNDPTLKTSGVVNVKVILRCRPLMRREVKAMIPAGVRCTRNDVTVDGAFLPLKQDKTYAFDRVFGPDTSQRQLYQEAVAPIVQRVLDGFKCTVFAYGQTGSGKTYSMEGEAGGKKGSEVAGLIPRAVHSIFDELNKDKGCRYTVTASHMEVYLEQAYDLLASAGPGKWKSGGHMKEKLNIVERRGAGIEIDEDDSDYTDKALSLRGGGVEIVGLSEVVVKKPSDIFKIMHRTKQNRHAAETLCNRQSSRSHAIFTIKVTATRRIPGGKGGLMTKRGALNLVDLSGSESIKRSGAEGVQAREASMIGRSLLSLGRVIRSLVAKERHVPYRESKLTRILSDSLGGSSYTALLLAITPNSEMISETMSTLGYGMLARNIVNLPKKDEVIVKKKKKRINADGVEVEVSSDEDFELPEGFDGNGELRNLEKAAEEIREHVLPWQGSVPIRRRGAGEGSRGERVPLGDANRTPRVFHGETVEWSKGICDGGRLSSHAAKCFTDIFNKFDSNGDGEINMAEVKALDFTVGTDAGTPGADDYLAAWERTRKKKSRNPYEGNSQPGHITLERWLEFCRRVAVEDPLAARGMISKGGFTLSFGKAFDGGEFGFANATETSRKVQEEMEKEKEERNKKKFAASQLGGSQMAAKSKIAYESLEKIKEVASKKEGFDLKLAFKEFDLDGNGTVDHDELKAVVEGMCSEPDENGKIHRVAKWEMDAIIALFDPNNDGEIDYGEFAWTFFNRRALTSKDAGEEGGEGGGGGETGRTGATTTGFTATTGGGRRRKKKRDPDPVMPPPPSTAGFIKLSDAIQSLVELTPRDARGVRLRDLVTTKLKEKEKEKGKEKEGGRKALSVLQLRDVVESARSKGSGPKSTMARSKSAGTVGGGTMGAGGAGGGFAKTGGGKKNGRGEKPKDWQQWVIKSRNTWNKTAQKVMTGAKVDLRGGGGRGVANRSHPKVPNLW</sequence>
<dbReference type="SMART" id="SM00054">
    <property type="entry name" value="EFh"/>
    <property type="match status" value="3"/>
</dbReference>
<dbReference type="PANTHER" id="PTHR47970">
    <property type="entry name" value="KINESIN-LIKE PROTEIN KIF11"/>
    <property type="match status" value="1"/>
</dbReference>
<dbReference type="SUPFAM" id="SSF47473">
    <property type="entry name" value="EF-hand"/>
    <property type="match status" value="1"/>
</dbReference>
<gene>
    <name evidence="14" type="ORF">TrCOL_g10369</name>
</gene>
<dbReference type="CDD" id="cd00051">
    <property type="entry name" value="EFh"/>
    <property type="match status" value="1"/>
</dbReference>
<feature type="compositionally biased region" description="Basic and acidic residues" evidence="11">
    <location>
        <begin position="1420"/>
        <end position="1433"/>
    </location>
</feature>
<evidence type="ECO:0000313" key="14">
    <source>
        <dbReference type="EMBL" id="GMI24657.1"/>
    </source>
</evidence>
<feature type="region of interest" description="Disordered" evidence="11">
    <location>
        <begin position="1524"/>
        <end position="1546"/>
    </location>
</feature>
<evidence type="ECO:0000256" key="5">
    <source>
        <dbReference type="ARBA" id="ARBA00022837"/>
    </source>
</evidence>
<dbReference type="InterPro" id="IPR011992">
    <property type="entry name" value="EF-hand-dom_pair"/>
</dbReference>
<feature type="domain" description="EF-hand" evidence="13">
    <location>
        <begin position="1250"/>
        <end position="1285"/>
    </location>
</feature>
<comment type="caution">
    <text evidence="14">The sequence shown here is derived from an EMBL/GenBank/DDBJ whole genome shotgun (WGS) entry which is preliminary data.</text>
</comment>
<evidence type="ECO:0000256" key="11">
    <source>
        <dbReference type="SAM" id="MobiDB-lite"/>
    </source>
</evidence>
<dbReference type="Gene3D" id="1.10.238.10">
    <property type="entry name" value="EF-hand"/>
    <property type="match status" value="2"/>
</dbReference>
<evidence type="ECO:0008006" key="16">
    <source>
        <dbReference type="Google" id="ProtNLM"/>
    </source>
</evidence>
<dbReference type="GO" id="GO:0007018">
    <property type="term" value="P:microtubule-based movement"/>
    <property type="evidence" value="ECO:0007669"/>
    <property type="project" value="InterPro"/>
</dbReference>
<dbReference type="InterPro" id="IPR027417">
    <property type="entry name" value="P-loop_NTPase"/>
</dbReference>
<keyword evidence="6 10" id="KW-0067">ATP-binding</keyword>
<dbReference type="Gene3D" id="3.40.850.10">
    <property type="entry name" value="Kinesin motor domain"/>
    <property type="match status" value="1"/>
</dbReference>
<feature type="region of interest" description="Disordered" evidence="11">
    <location>
        <begin position="1333"/>
        <end position="1387"/>
    </location>
</feature>
<dbReference type="PROSITE" id="PS50222">
    <property type="entry name" value="EF_HAND_2"/>
    <property type="match status" value="2"/>
</dbReference>
<dbReference type="GO" id="GO:0005524">
    <property type="term" value="F:ATP binding"/>
    <property type="evidence" value="ECO:0007669"/>
    <property type="project" value="UniProtKB-UniRule"/>
</dbReference>
<feature type="compositionally biased region" description="Low complexity" evidence="11">
    <location>
        <begin position="1350"/>
        <end position="1361"/>
    </location>
</feature>
<feature type="binding site" evidence="10">
    <location>
        <begin position="687"/>
        <end position="694"/>
    </location>
    <ligand>
        <name>ATP</name>
        <dbReference type="ChEBI" id="CHEBI:30616"/>
    </ligand>
</feature>
<dbReference type="GO" id="GO:0051231">
    <property type="term" value="P:spindle elongation"/>
    <property type="evidence" value="ECO:0007669"/>
    <property type="project" value="TreeGrafter"/>
</dbReference>
<protein>
    <recommendedName>
        <fullName evidence="16">Calmodulin</fullName>
    </recommendedName>
</protein>
<feature type="region of interest" description="Disordered" evidence="11">
    <location>
        <begin position="1420"/>
        <end position="1499"/>
    </location>
</feature>
<comment type="similarity">
    <text evidence="9">Belongs to the TRAFAC class myosin-kinesin ATPase superfamily. Kinesin family. KIN-5/BimC subfamily.</text>
</comment>
<evidence type="ECO:0000256" key="1">
    <source>
        <dbReference type="ARBA" id="ARBA00004245"/>
    </source>
</evidence>
<dbReference type="GO" id="GO:0008574">
    <property type="term" value="F:plus-end-directed microtubule motor activity"/>
    <property type="evidence" value="ECO:0007669"/>
    <property type="project" value="TreeGrafter"/>
</dbReference>
<dbReference type="PROSITE" id="PS00018">
    <property type="entry name" value="EF_HAND_1"/>
    <property type="match status" value="3"/>
</dbReference>
<evidence type="ECO:0000256" key="7">
    <source>
        <dbReference type="ARBA" id="ARBA00023175"/>
    </source>
</evidence>
<evidence type="ECO:0000259" key="12">
    <source>
        <dbReference type="PROSITE" id="PS50067"/>
    </source>
</evidence>
<dbReference type="PROSITE" id="PS50067">
    <property type="entry name" value="KINESIN_MOTOR_2"/>
    <property type="match status" value="1"/>
</dbReference>
<evidence type="ECO:0000259" key="13">
    <source>
        <dbReference type="PROSITE" id="PS50222"/>
    </source>
</evidence>
<dbReference type="InterPro" id="IPR001752">
    <property type="entry name" value="Kinesin_motor_dom"/>
</dbReference>
<proteinExistence type="inferred from homology"/>
<keyword evidence="15" id="KW-1185">Reference proteome</keyword>
<comment type="subcellular location">
    <subcellularLocation>
        <location evidence="1">Cytoplasm</location>
        <location evidence="1">Cytoskeleton</location>
    </subcellularLocation>
</comment>
<feature type="compositionally biased region" description="Low complexity" evidence="11">
    <location>
        <begin position="63"/>
        <end position="75"/>
    </location>
</feature>
<dbReference type="InterPro" id="IPR002048">
    <property type="entry name" value="EF_hand_dom"/>
</dbReference>
<dbReference type="GO" id="GO:0005876">
    <property type="term" value="C:spindle microtubule"/>
    <property type="evidence" value="ECO:0007669"/>
    <property type="project" value="TreeGrafter"/>
</dbReference>
<feature type="compositionally biased region" description="Basic and acidic residues" evidence="11">
    <location>
        <begin position="540"/>
        <end position="549"/>
    </location>
</feature>
<dbReference type="GO" id="GO:0090307">
    <property type="term" value="P:mitotic spindle assembly"/>
    <property type="evidence" value="ECO:0007669"/>
    <property type="project" value="TreeGrafter"/>
</dbReference>
<dbReference type="Pfam" id="PF00225">
    <property type="entry name" value="Kinesin"/>
    <property type="match status" value="1"/>
</dbReference>
<feature type="region of interest" description="Disordered" evidence="11">
    <location>
        <begin position="1034"/>
        <end position="1055"/>
    </location>
</feature>
<reference evidence="15" key="1">
    <citation type="journal article" date="2023" name="Commun. Biol.">
        <title>Genome analysis of Parmales, the sister group of diatoms, reveals the evolutionary specialization of diatoms from phago-mixotrophs to photoautotrophs.</title>
        <authorList>
            <person name="Ban H."/>
            <person name="Sato S."/>
            <person name="Yoshikawa S."/>
            <person name="Yamada K."/>
            <person name="Nakamura Y."/>
            <person name="Ichinomiya M."/>
            <person name="Sato N."/>
            <person name="Blanc-Mathieu R."/>
            <person name="Endo H."/>
            <person name="Kuwata A."/>
            <person name="Ogata H."/>
        </authorList>
    </citation>
    <scope>NUCLEOTIDE SEQUENCE [LARGE SCALE GENOMIC DNA]</scope>
</reference>
<dbReference type="InterPro" id="IPR018247">
    <property type="entry name" value="EF_Hand_1_Ca_BS"/>
</dbReference>
<feature type="compositionally biased region" description="Acidic residues" evidence="11">
    <location>
        <begin position="550"/>
        <end position="563"/>
    </location>
</feature>
<name>A0A9W7FZL3_9STRA</name>
<dbReference type="Pfam" id="PF13202">
    <property type="entry name" value="EF-hand_5"/>
    <property type="match status" value="1"/>
</dbReference>
<dbReference type="GO" id="GO:0072686">
    <property type="term" value="C:mitotic spindle"/>
    <property type="evidence" value="ECO:0007669"/>
    <property type="project" value="TreeGrafter"/>
</dbReference>
<feature type="compositionally biased region" description="Gly residues" evidence="11">
    <location>
        <begin position="1467"/>
        <end position="1489"/>
    </location>
</feature>
<dbReference type="OrthoDB" id="194372at2759"/>
<dbReference type="InterPro" id="IPR036961">
    <property type="entry name" value="Kinesin_motor_dom_sf"/>
</dbReference>
<evidence type="ECO:0000256" key="9">
    <source>
        <dbReference type="ARBA" id="ARBA00034704"/>
    </source>
</evidence>
<feature type="domain" description="EF-hand" evidence="13">
    <location>
        <begin position="1080"/>
        <end position="1115"/>
    </location>
</feature>
<dbReference type="FunFam" id="3.40.850.10:FF:000019">
    <property type="entry name" value="Kinesin-like protein KIN-5D"/>
    <property type="match status" value="1"/>
</dbReference>
<dbReference type="InterPro" id="IPR047149">
    <property type="entry name" value="KIF11-like"/>
</dbReference>
<feature type="region of interest" description="Disordered" evidence="11">
    <location>
        <begin position="537"/>
        <end position="563"/>
    </location>
</feature>
<evidence type="ECO:0000256" key="2">
    <source>
        <dbReference type="ARBA" id="ARBA00022490"/>
    </source>
</evidence>
<evidence type="ECO:0000256" key="10">
    <source>
        <dbReference type="PROSITE-ProRule" id="PRU00283"/>
    </source>
</evidence>
<dbReference type="Pfam" id="PF13499">
    <property type="entry name" value="EF-hand_7"/>
    <property type="match status" value="1"/>
</dbReference>
<keyword evidence="5" id="KW-0106">Calcium</keyword>
<evidence type="ECO:0000313" key="15">
    <source>
        <dbReference type="Proteomes" id="UP001165065"/>
    </source>
</evidence>
<keyword evidence="8" id="KW-0206">Cytoskeleton</keyword>
<keyword evidence="4 10" id="KW-0547">Nucleotide-binding</keyword>
<keyword evidence="3" id="KW-0493">Microtubule</keyword>